<keyword evidence="7" id="KW-1185">Reference proteome</keyword>
<dbReference type="InterPro" id="IPR050109">
    <property type="entry name" value="HTH-type_TetR-like_transc_reg"/>
</dbReference>
<dbReference type="Gene3D" id="1.10.357.10">
    <property type="entry name" value="Tetracycline Repressor, domain 2"/>
    <property type="match status" value="1"/>
</dbReference>
<dbReference type="Pfam" id="PF00440">
    <property type="entry name" value="TetR_N"/>
    <property type="match status" value="1"/>
</dbReference>
<dbReference type="SUPFAM" id="SSF48498">
    <property type="entry name" value="Tetracyclin repressor-like, C-terminal domain"/>
    <property type="match status" value="1"/>
</dbReference>
<accession>A0A239NIW6</accession>
<dbReference type="Proteomes" id="UP000198362">
    <property type="component" value="Unassembled WGS sequence"/>
</dbReference>
<evidence type="ECO:0000256" key="4">
    <source>
        <dbReference type="PROSITE-ProRule" id="PRU00335"/>
    </source>
</evidence>
<dbReference type="PANTHER" id="PTHR30055:SF234">
    <property type="entry name" value="HTH-TYPE TRANSCRIPTIONAL REGULATOR BETI"/>
    <property type="match status" value="1"/>
</dbReference>
<proteinExistence type="predicted"/>
<evidence type="ECO:0000256" key="2">
    <source>
        <dbReference type="ARBA" id="ARBA00023125"/>
    </source>
</evidence>
<dbReference type="EMBL" id="FZPH01000009">
    <property type="protein sequence ID" value="SNT54522.1"/>
    <property type="molecule type" value="Genomic_DNA"/>
</dbReference>
<dbReference type="InterPro" id="IPR009057">
    <property type="entry name" value="Homeodomain-like_sf"/>
</dbReference>
<keyword evidence="3" id="KW-0804">Transcription</keyword>
<dbReference type="PANTHER" id="PTHR30055">
    <property type="entry name" value="HTH-TYPE TRANSCRIPTIONAL REGULATOR RUTR"/>
    <property type="match status" value="1"/>
</dbReference>
<feature type="DNA-binding region" description="H-T-H motif" evidence="4">
    <location>
        <begin position="42"/>
        <end position="61"/>
    </location>
</feature>
<keyword evidence="1" id="KW-0805">Transcription regulation</keyword>
<dbReference type="OrthoDB" id="3617113at2"/>
<protein>
    <submittedName>
        <fullName evidence="6">Regulatory protein, tetR family</fullName>
    </submittedName>
</protein>
<dbReference type="InterPro" id="IPR049445">
    <property type="entry name" value="TetR_SbtR-like_C"/>
</dbReference>
<dbReference type="GO" id="GO:0000976">
    <property type="term" value="F:transcription cis-regulatory region binding"/>
    <property type="evidence" value="ECO:0007669"/>
    <property type="project" value="TreeGrafter"/>
</dbReference>
<evidence type="ECO:0000256" key="3">
    <source>
        <dbReference type="ARBA" id="ARBA00023163"/>
    </source>
</evidence>
<dbReference type="PRINTS" id="PR00455">
    <property type="entry name" value="HTHTETR"/>
</dbReference>
<dbReference type="GO" id="GO:0003700">
    <property type="term" value="F:DNA-binding transcription factor activity"/>
    <property type="evidence" value="ECO:0007669"/>
    <property type="project" value="TreeGrafter"/>
</dbReference>
<dbReference type="InterPro" id="IPR036271">
    <property type="entry name" value="Tet_transcr_reg_TetR-rel_C_sf"/>
</dbReference>
<reference evidence="6 7" key="1">
    <citation type="submission" date="2017-06" db="EMBL/GenBank/DDBJ databases">
        <authorList>
            <person name="Kim H.J."/>
            <person name="Triplett B.A."/>
        </authorList>
    </citation>
    <scope>NUCLEOTIDE SEQUENCE [LARGE SCALE GENOMIC DNA]</scope>
    <source>
        <strain evidence="6 7">CGMCC 4.5593</strain>
    </source>
</reference>
<evidence type="ECO:0000259" key="5">
    <source>
        <dbReference type="PROSITE" id="PS50977"/>
    </source>
</evidence>
<sequence length="191" mass="20624">MPGLDLSVVGARRPHRADAARNFDALVAAARDVFTEYGADAPLDEVARRADVGIATLYRNFPTREQLLEQVYLTEVDAVCRAAEGAAELGPWEGLTTWLRRFIDYVATKRAVATGIDRGSAAYRAATDALFAAGGPLLARAQQAGTIRTDVDIDDVMRFTMAYTTVNFASAEQRDRMLAVAFDGLAAQPAP</sequence>
<dbReference type="PROSITE" id="PS50977">
    <property type="entry name" value="HTH_TETR_2"/>
    <property type="match status" value="1"/>
</dbReference>
<gene>
    <name evidence="6" type="ORF">SAMN05421812_10977</name>
</gene>
<evidence type="ECO:0000256" key="1">
    <source>
        <dbReference type="ARBA" id="ARBA00023015"/>
    </source>
</evidence>
<evidence type="ECO:0000313" key="6">
    <source>
        <dbReference type="EMBL" id="SNT54522.1"/>
    </source>
</evidence>
<organism evidence="6 7">
    <name type="scientific">Asanoa hainanensis</name>
    <dbReference type="NCBI Taxonomy" id="560556"/>
    <lineage>
        <taxon>Bacteria</taxon>
        <taxon>Bacillati</taxon>
        <taxon>Actinomycetota</taxon>
        <taxon>Actinomycetes</taxon>
        <taxon>Micromonosporales</taxon>
        <taxon>Micromonosporaceae</taxon>
        <taxon>Asanoa</taxon>
    </lineage>
</organism>
<name>A0A239NIW6_9ACTN</name>
<feature type="domain" description="HTH tetR-type" evidence="5">
    <location>
        <begin position="20"/>
        <end position="79"/>
    </location>
</feature>
<dbReference type="AlphaFoldDB" id="A0A239NIW6"/>
<dbReference type="Pfam" id="PF21597">
    <property type="entry name" value="TetR_C_43"/>
    <property type="match status" value="1"/>
</dbReference>
<dbReference type="InterPro" id="IPR001647">
    <property type="entry name" value="HTH_TetR"/>
</dbReference>
<dbReference type="SUPFAM" id="SSF46689">
    <property type="entry name" value="Homeodomain-like"/>
    <property type="match status" value="1"/>
</dbReference>
<keyword evidence="2 4" id="KW-0238">DNA-binding</keyword>
<dbReference type="RefSeq" id="WP_089251822.1">
    <property type="nucleotide sequence ID" value="NZ_FZPH01000009.1"/>
</dbReference>
<evidence type="ECO:0000313" key="7">
    <source>
        <dbReference type="Proteomes" id="UP000198362"/>
    </source>
</evidence>